<accession>A0ABM1I7M1</accession>
<gene>
    <name evidence="5" type="primary">LOC107066252</name>
</gene>
<evidence type="ECO:0000256" key="3">
    <source>
        <dbReference type="SAM" id="SignalP"/>
    </source>
</evidence>
<feature type="coiled-coil region" evidence="1">
    <location>
        <begin position="39"/>
        <end position="66"/>
    </location>
</feature>
<dbReference type="RefSeq" id="XP_015176208.1">
    <property type="nucleotide sequence ID" value="XM_015320722.1"/>
</dbReference>
<keyword evidence="3" id="KW-0732">Signal</keyword>
<organism evidence="4 5">
    <name type="scientific">Polistes dominula</name>
    <name type="common">European paper wasp</name>
    <name type="synonym">Vespa dominula</name>
    <dbReference type="NCBI Taxonomy" id="743375"/>
    <lineage>
        <taxon>Eukaryota</taxon>
        <taxon>Metazoa</taxon>
        <taxon>Ecdysozoa</taxon>
        <taxon>Arthropoda</taxon>
        <taxon>Hexapoda</taxon>
        <taxon>Insecta</taxon>
        <taxon>Pterygota</taxon>
        <taxon>Neoptera</taxon>
        <taxon>Endopterygota</taxon>
        <taxon>Hymenoptera</taxon>
        <taxon>Apocrita</taxon>
        <taxon>Aculeata</taxon>
        <taxon>Vespoidea</taxon>
        <taxon>Vespidae</taxon>
        <taxon>Polistinae</taxon>
        <taxon>Polistini</taxon>
        <taxon>Polistes</taxon>
    </lineage>
</organism>
<dbReference type="Proteomes" id="UP000694924">
    <property type="component" value="Unplaced"/>
</dbReference>
<dbReference type="GeneID" id="107066252"/>
<feature type="region of interest" description="Disordered" evidence="2">
    <location>
        <begin position="503"/>
        <end position="524"/>
    </location>
</feature>
<feature type="signal peptide" evidence="3">
    <location>
        <begin position="1"/>
        <end position="20"/>
    </location>
</feature>
<keyword evidence="4" id="KW-1185">Reference proteome</keyword>
<keyword evidence="1" id="KW-0175">Coiled coil</keyword>
<name>A0ABM1I7M1_POLDO</name>
<protein>
    <submittedName>
        <fullName evidence="5">Centromere-associated protein E</fullName>
    </submittedName>
</protein>
<reference evidence="5" key="1">
    <citation type="submission" date="2025-08" db="UniProtKB">
        <authorList>
            <consortium name="RefSeq"/>
        </authorList>
    </citation>
    <scope>IDENTIFICATION</scope>
    <source>
        <tissue evidence="5">Whole body</tissue>
    </source>
</reference>
<evidence type="ECO:0000313" key="4">
    <source>
        <dbReference type="Proteomes" id="UP000694924"/>
    </source>
</evidence>
<evidence type="ECO:0000313" key="5">
    <source>
        <dbReference type="RefSeq" id="XP_015176208.1"/>
    </source>
</evidence>
<feature type="chain" id="PRO_5046018419" evidence="3">
    <location>
        <begin position="21"/>
        <end position="524"/>
    </location>
</feature>
<dbReference type="PANTHER" id="PTHR39960:SF1">
    <property type="entry name" value="LD34147P"/>
    <property type="match status" value="1"/>
</dbReference>
<dbReference type="PANTHER" id="PTHR39960">
    <property type="entry name" value="LD34147P"/>
    <property type="match status" value="1"/>
</dbReference>
<sequence length="524" mass="59871">MKLFSLLLLLPFFYIGLCRAREITHEDIKDAMLSLVHMMRENTEKLERHEARERQLGEQLKKAISTLTKRISTIDGVKLAKLDERLGGIEQLIAQRDERERIQMQKTADALEDLEVRLEGWLTDLETKVTKTQEDSNASLNNKEINPEILSKLNNTESLIMGHITDLEYTIKATSMELQDTMTNQSEKVQSMAAKLEDVNDNLKNVKNSIELVKESSKSSEKHVSEQSIIPLLIQDQNKALKHIEKLVKNSIEDIHELPQVNEVRTLHNETESLLQETKHLIKDIIIKESNDIKDKILKSKEESKDTVESLRMAMAENSNHVSKELHDLSQGQLLMVSMADHVLDTKKRVEYGVHQILLEVGDLVKAQSNNINNTINTRFDGISNDIMDNQNGALANLTTKMEQEMNQVWRQINVMYQQMTESARALDKLHKQNEVYINGTTSTMDGMENKVSEITKRMTEVDKNLNYLLGRLLLVTQEFTQIKSGLGTALDKIKASFKEVQEKARDLSNPGPYPLPESYSEIN</sequence>
<feature type="coiled-coil region" evidence="1">
    <location>
        <begin position="182"/>
        <end position="216"/>
    </location>
</feature>
<evidence type="ECO:0000256" key="2">
    <source>
        <dbReference type="SAM" id="MobiDB-lite"/>
    </source>
</evidence>
<evidence type="ECO:0000256" key="1">
    <source>
        <dbReference type="SAM" id="Coils"/>
    </source>
</evidence>
<proteinExistence type="predicted"/>